<dbReference type="Proteomes" id="UP000821845">
    <property type="component" value="Chromosome 6"/>
</dbReference>
<gene>
    <name evidence="1" type="ORF">HPB50_025380</name>
</gene>
<name>A0ACB7S3F0_HYAAI</name>
<sequence>MASAALAALSLLSPPPPLLATPGTPAIPWPRWIRLFENFSSRVRSNRPACAPPKSPAAALPGARRTTRFSCASAAVNRAPATDNRDVDYRRYLNRCL</sequence>
<accession>A0ACB7S3F0</accession>
<evidence type="ECO:0000313" key="2">
    <source>
        <dbReference type="Proteomes" id="UP000821845"/>
    </source>
</evidence>
<comment type="caution">
    <text evidence="1">The sequence shown here is derived from an EMBL/GenBank/DDBJ whole genome shotgun (WGS) entry which is preliminary data.</text>
</comment>
<organism evidence="1 2">
    <name type="scientific">Hyalomma asiaticum</name>
    <name type="common">Tick</name>
    <dbReference type="NCBI Taxonomy" id="266040"/>
    <lineage>
        <taxon>Eukaryota</taxon>
        <taxon>Metazoa</taxon>
        <taxon>Ecdysozoa</taxon>
        <taxon>Arthropoda</taxon>
        <taxon>Chelicerata</taxon>
        <taxon>Arachnida</taxon>
        <taxon>Acari</taxon>
        <taxon>Parasitiformes</taxon>
        <taxon>Ixodida</taxon>
        <taxon>Ixodoidea</taxon>
        <taxon>Ixodidae</taxon>
        <taxon>Hyalomminae</taxon>
        <taxon>Hyalomma</taxon>
    </lineage>
</organism>
<evidence type="ECO:0000313" key="1">
    <source>
        <dbReference type="EMBL" id="KAH6929260.1"/>
    </source>
</evidence>
<keyword evidence="2" id="KW-1185">Reference proteome</keyword>
<protein>
    <submittedName>
        <fullName evidence="1">Uncharacterized protein</fullName>
    </submittedName>
</protein>
<proteinExistence type="predicted"/>
<reference evidence="1" key="1">
    <citation type="submission" date="2020-05" db="EMBL/GenBank/DDBJ databases">
        <title>Large-scale comparative analyses of tick genomes elucidate their genetic diversity and vector capacities.</title>
        <authorList>
            <person name="Jia N."/>
            <person name="Wang J."/>
            <person name="Shi W."/>
            <person name="Du L."/>
            <person name="Sun Y."/>
            <person name="Zhan W."/>
            <person name="Jiang J."/>
            <person name="Wang Q."/>
            <person name="Zhang B."/>
            <person name="Ji P."/>
            <person name="Sakyi L.B."/>
            <person name="Cui X."/>
            <person name="Yuan T."/>
            <person name="Jiang B."/>
            <person name="Yang W."/>
            <person name="Lam T.T.-Y."/>
            <person name="Chang Q."/>
            <person name="Ding S."/>
            <person name="Wang X."/>
            <person name="Zhu J."/>
            <person name="Ruan X."/>
            <person name="Zhao L."/>
            <person name="Wei J."/>
            <person name="Que T."/>
            <person name="Du C."/>
            <person name="Cheng J."/>
            <person name="Dai P."/>
            <person name="Han X."/>
            <person name="Huang E."/>
            <person name="Gao Y."/>
            <person name="Liu J."/>
            <person name="Shao H."/>
            <person name="Ye R."/>
            <person name="Li L."/>
            <person name="Wei W."/>
            <person name="Wang X."/>
            <person name="Wang C."/>
            <person name="Yang T."/>
            <person name="Huo Q."/>
            <person name="Li W."/>
            <person name="Guo W."/>
            <person name="Chen H."/>
            <person name="Zhou L."/>
            <person name="Ni X."/>
            <person name="Tian J."/>
            <person name="Zhou Y."/>
            <person name="Sheng Y."/>
            <person name="Liu T."/>
            <person name="Pan Y."/>
            <person name="Xia L."/>
            <person name="Li J."/>
            <person name="Zhao F."/>
            <person name="Cao W."/>
        </authorList>
    </citation>
    <scope>NUCLEOTIDE SEQUENCE</scope>
    <source>
        <strain evidence="1">Hyas-2018</strain>
    </source>
</reference>
<dbReference type="EMBL" id="CM023486">
    <property type="protein sequence ID" value="KAH6929260.1"/>
    <property type="molecule type" value="Genomic_DNA"/>
</dbReference>